<accession>A0A2G1QQE3</accession>
<gene>
    <name evidence="1" type="ORF">CSC94_08630</name>
</gene>
<dbReference type="EMBL" id="PDVP01000003">
    <property type="protein sequence ID" value="PHP67743.1"/>
    <property type="molecule type" value="Genomic_DNA"/>
</dbReference>
<organism evidence="1 2">
    <name type="scientific">Zhengella mangrovi</name>
    <dbReference type="NCBI Taxonomy" id="1982044"/>
    <lineage>
        <taxon>Bacteria</taxon>
        <taxon>Pseudomonadati</taxon>
        <taxon>Pseudomonadota</taxon>
        <taxon>Alphaproteobacteria</taxon>
        <taxon>Hyphomicrobiales</taxon>
        <taxon>Notoacmeibacteraceae</taxon>
        <taxon>Zhengella</taxon>
    </lineage>
</organism>
<evidence type="ECO:0000313" key="2">
    <source>
        <dbReference type="Proteomes" id="UP000221168"/>
    </source>
</evidence>
<reference evidence="1 2" key="1">
    <citation type="submission" date="2017-10" db="EMBL/GenBank/DDBJ databases">
        <title>Sedimentibacterium mangrovi gen. nov., sp. nov., a novel member of family Phyllobacteriacea isolated from mangrove sediment.</title>
        <authorList>
            <person name="Liao H."/>
            <person name="Tian Y."/>
        </authorList>
    </citation>
    <scope>NUCLEOTIDE SEQUENCE [LARGE SCALE GENOMIC DNA]</scope>
    <source>
        <strain evidence="1 2">X9-2-2</strain>
    </source>
</reference>
<keyword evidence="2" id="KW-1185">Reference proteome</keyword>
<dbReference type="AlphaFoldDB" id="A0A2G1QQE3"/>
<sequence>MVFDNASCERRGIRMLEFDGRQDSIFRPFDRQGGHHMDYVEFIGECADLPYAEFAAEMRRACPGCWNSWSRSAWRAGDRAP</sequence>
<dbReference type="Proteomes" id="UP000221168">
    <property type="component" value="Unassembled WGS sequence"/>
</dbReference>
<comment type="caution">
    <text evidence="1">The sequence shown here is derived from an EMBL/GenBank/DDBJ whole genome shotgun (WGS) entry which is preliminary data.</text>
</comment>
<name>A0A2G1QQE3_9HYPH</name>
<protein>
    <submittedName>
        <fullName evidence="1">Uncharacterized protein</fullName>
    </submittedName>
</protein>
<evidence type="ECO:0000313" key="1">
    <source>
        <dbReference type="EMBL" id="PHP67743.1"/>
    </source>
</evidence>
<proteinExistence type="predicted"/>